<proteinExistence type="predicted"/>
<dbReference type="InterPro" id="IPR031875">
    <property type="entry name" value="RecA_dep_nuc"/>
</dbReference>
<dbReference type="Pfam" id="PF16786">
    <property type="entry name" value="RecA_dep_nuc"/>
    <property type="match status" value="1"/>
</dbReference>
<accession>A0A248KJB1</accession>
<keyword evidence="1" id="KW-0812">Transmembrane</keyword>
<evidence type="ECO:0008006" key="4">
    <source>
        <dbReference type="Google" id="ProtNLM"/>
    </source>
</evidence>
<dbReference type="Proteomes" id="UP000197098">
    <property type="component" value="Chromosome"/>
</dbReference>
<keyword evidence="1" id="KW-0472">Membrane</keyword>
<evidence type="ECO:0000256" key="1">
    <source>
        <dbReference type="SAM" id="Phobius"/>
    </source>
</evidence>
<gene>
    <name evidence="2" type="ORF">CEW81_18200</name>
</gene>
<dbReference type="Gene3D" id="3.30.40.190">
    <property type="match status" value="1"/>
</dbReference>
<dbReference type="AlphaFoldDB" id="A0A248KJB1"/>
<name>A0A248KJB1_9ENTR</name>
<evidence type="ECO:0000313" key="3">
    <source>
        <dbReference type="Proteomes" id="UP000197098"/>
    </source>
</evidence>
<dbReference type="EMBL" id="CP022114">
    <property type="protein sequence ID" value="ASG63920.1"/>
    <property type="molecule type" value="Genomic_DNA"/>
</dbReference>
<reference evidence="2 3" key="1">
    <citation type="submission" date="2017-06" db="EMBL/GenBank/DDBJ databases">
        <title>Origin of plasmid-mediated fosfomycin resistance gene fosA3.</title>
        <authorList>
            <person name="Ito R."/>
            <person name="Pacey M.P."/>
            <person name="Doi Y."/>
        </authorList>
    </citation>
    <scope>NUCLEOTIDE SEQUENCE [LARGE SCALE GENOMIC DNA]</scope>
    <source>
        <strain evidence="2 3">YDC799</strain>
    </source>
</reference>
<feature type="transmembrane region" description="Helical" evidence="1">
    <location>
        <begin position="12"/>
        <end position="29"/>
    </location>
</feature>
<sequence>MKKAERAHVDKVAALGCVACFVQAGVWVLRGNSSYKGGAGRGATRGWFEVLCLCPGHHRNDDKKSGKIAIHGNTGRKSFIAEYGSESELLELTLNNI</sequence>
<keyword evidence="1" id="KW-1133">Transmembrane helix</keyword>
<organism evidence="2 3">
    <name type="scientific">Kluyvera genomosp. 3</name>
    <dbReference type="NCBI Taxonomy" id="2774055"/>
    <lineage>
        <taxon>Bacteria</taxon>
        <taxon>Pseudomonadati</taxon>
        <taxon>Pseudomonadota</taxon>
        <taxon>Gammaproteobacteria</taxon>
        <taxon>Enterobacterales</taxon>
        <taxon>Enterobacteriaceae</taxon>
        <taxon>Kluyvera</taxon>
    </lineage>
</organism>
<protein>
    <recommendedName>
        <fullName evidence="4">DUF968 domain-containing protein</fullName>
    </recommendedName>
</protein>
<evidence type="ECO:0000313" key="2">
    <source>
        <dbReference type="EMBL" id="ASG63920.1"/>
    </source>
</evidence>